<evidence type="ECO:0000256" key="6">
    <source>
        <dbReference type="SAM" id="SignalP"/>
    </source>
</evidence>
<comment type="caution">
    <text evidence="7">The sequence shown here is derived from an EMBL/GenBank/DDBJ whole genome shotgun (WGS) entry which is preliminary data.</text>
</comment>
<comment type="subcellular location">
    <subcellularLocation>
        <location evidence="1">Membrane</location>
        <topology evidence="1">Multi-pass membrane protein</topology>
    </subcellularLocation>
</comment>
<accession>A0AAD7GN60</accession>
<evidence type="ECO:0000313" key="8">
    <source>
        <dbReference type="Proteomes" id="UP001221757"/>
    </source>
</evidence>
<feature type="transmembrane region" description="Helical" evidence="5">
    <location>
        <begin position="36"/>
        <end position="55"/>
    </location>
</feature>
<evidence type="ECO:0000256" key="2">
    <source>
        <dbReference type="ARBA" id="ARBA00022692"/>
    </source>
</evidence>
<evidence type="ECO:0000313" key="7">
    <source>
        <dbReference type="EMBL" id="KAJ7696931.1"/>
    </source>
</evidence>
<keyword evidence="2 5" id="KW-0812">Transmembrane</keyword>
<sequence>MTSPVLCALFFLTSLSSVLAADGKTHSLSVPAVTPAVIALILFGLSALVHWIQFFRFGRQPFMLALTLGMTAMAVGFVVRILVSHNPTSLGLNIVSTLLILLSPCLFLGLDYMILGRLAVMFGPDISNKAMFIAPTRVATIFVWSDVGTFLVQALGGSMTTSSNINSVHLGNKIALIGLALQLVSFALFMVLMLVFGSRVRTRFPHVWRGQQGKAFTVAGGEVGDWRILYFTLCVTCVAILVRSIYRLVQFIQGYGGYVSTHEVFFYCFDSLPLWMAMSLYCAVWPPRFLNSPPQGEALELRKQDGTPSYA</sequence>
<dbReference type="GO" id="GO:0016020">
    <property type="term" value="C:membrane"/>
    <property type="evidence" value="ECO:0007669"/>
    <property type="project" value="UniProtKB-SubCell"/>
</dbReference>
<keyword evidence="8" id="KW-1185">Reference proteome</keyword>
<dbReference type="PANTHER" id="PTHR31465">
    <property type="entry name" value="PROTEIN RTA1-RELATED"/>
    <property type="match status" value="1"/>
</dbReference>
<feature type="signal peptide" evidence="6">
    <location>
        <begin position="1"/>
        <end position="20"/>
    </location>
</feature>
<feature type="transmembrane region" description="Helical" evidence="5">
    <location>
        <begin position="131"/>
        <end position="154"/>
    </location>
</feature>
<proteinExistence type="predicted"/>
<evidence type="ECO:0000256" key="5">
    <source>
        <dbReference type="SAM" id="Phobius"/>
    </source>
</evidence>
<evidence type="ECO:0000256" key="1">
    <source>
        <dbReference type="ARBA" id="ARBA00004141"/>
    </source>
</evidence>
<keyword evidence="4 5" id="KW-0472">Membrane</keyword>
<dbReference type="PANTHER" id="PTHR31465:SF1">
    <property type="entry name" value="PROTEIN RTA1-RELATED"/>
    <property type="match status" value="1"/>
</dbReference>
<name>A0AAD7GN60_MYCRO</name>
<feature type="transmembrane region" description="Helical" evidence="5">
    <location>
        <begin position="174"/>
        <end position="196"/>
    </location>
</feature>
<feature type="chain" id="PRO_5042162605" evidence="6">
    <location>
        <begin position="21"/>
        <end position="311"/>
    </location>
</feature>
<dbReference type="AlphaFoldDB" id="A0AAD7GN60"/>
<dbReference type="InterPro" id="IPR007568">
    <property type="entry name" value="RTA1"/>
</dbReference>
<gene>
    <name evidence="7" type="ORF">B0H17DRAFT_1052485</name>
</gene>
<evidence type="ECO:0000256" key="3">
    <source>
        <dbReference type="ARBA" id="ARBA00022989"/>
    </source>
</evidence>
<reference evidence="7" key="1">
    <citation type="submission" date="2023-03" db="EMBL/GenBank/DDBJ databases">
        <title>Massive genome expansion in bonnet fungi (Mycena s.s.) driven by repeated elements and novel gene families across ecological guilds.</title>
        <authorList>
            <consortium name="Lawrence Berkeley National Laboratory"/>
            <person name="Harder C.B."/>
            <person name="Miyauchi S."/>
            <person name="Viragh M."/>
            <person name="Kuo A."/>
            <person name="Thoen E."/>
            <person name="Andreopoulos B."/>
            <person name="Lu D."/>
            <person name="Skrede I."/>
            <person name="Drula E."/>
            <person name="Henrissat B."/>
            <person name="Morin E."/>
            <person name="Kohler A."/>
            <person name="Barry K."/>
            <person name="LaButti K."/>
            <person name="Morin E."/>
            <person name="Salamov A."/>
            <person name="Lipzen A."/>
            <person name="Mereny Z."/>
            <person name="Hegedus B."/>
            <person name="Baldrian P."/>
            <person name="Stursova M."/>
            <person name="Weitz H."/>
            <person name="Taylor A."/>
            <person name="Grigoriev I.V."/>
            <person name="Nagy L.G."/>
            <person name="Martin F."/>
            <person name="Kauserud H."/>
        </authorList>
    </citation>
    <scope>NUCLEOTIDE SEQUENCE</scope>
    <source>
        <strain evidence="7">CBHHK067</strain>
    </source>
</reference>
<feature type="transmembrane region" description="Helical" evidence="5">
    <location>
        <begin position="89"/>
        <end position="110"/>
    </location>
</feature>
<feature type="transmembrane region" description="Helical" evidence="5">
    <location>
        <begin position="264"/>
        <end position="284"/>
    </location>
</feature>
<keyword evidence="6" id="KW-0732">Signal</keyword>
<dbReference type="EMBL" id="JARKIE010000032">
    <property type="protein sequence ID" value="KAJ7696931.1"/>
    <property type="molecule type" value="Genomic_DNA"/>
</dbReference>
<feature type="transmembrane region" description="Helical" evidence="5">
    <location>
        <begin position="62"/>
        <end position="83"/>
    </location>
</feature>
<keyword evidence="3 5" id="KW-1133">Transmembrane helix</keyword>
<evidence type="ECO:0000256" key="4">
    <source>
        <dbReference type="ARBA" id="ARBA00023136"/>
    </source>
</evidence>
<organism evidence="7 8">
    <name type="scientific">Mycena rosella</name>
    <name type="common">Pink bonnet</name>
    <name type="synonym">Agaricus rosellus</name>
    <dbReference type="NCBI Taxonomy" id="1033263"/>
    <lineage>
        <taxon>Eukaryota</taxon>
        <taxon>Fungi</taxon>
        <taxon>Dikarya</taxon>
        <taxon>Basidiomycota</taxon>
        <taxon>Agaricomycotina</taxon>
        <taxon>Agaricomycetes</taxon>
        <taxon>Agaricomycetidae</taxon>
        <taxon>Agaricales</taxon>
        <taxon>Marasmiineae</taxon>
        <taxon>Mycenaceae</taxon>
        <taxon>Mycena</taxon>
    </lineage>
</organism>
<dbReference type="Pfam" id="PF04479">
    <property type="entry name" value="RTA1"/>
    <property type="match status" value="1"/>
</dbReference>
<dbReference type="Proteomes" id="UP001221757">
    <property type="component" value="Unassembled WGS sequence"/>
</dbReference>
<feature type="transmembrane region" description="Helical" evidence="5">
    <location>
        <begin position="228"/>
        <end position="249"/>
    </location>
</feature>
<protein>
    <submittedName>
        <fullName evidence="7">RTA1 like protein-domain-containing protein</fullName>
    </submittedName>
</protein>